<dbReference type="CDD" id="cd00056">
    <property type="entry name" value="ENDO3c"/>
    <property type="match status" value="1"/>
</dbReference>
<gene>
    <name evidence="12" type="ORF">GpartN1_g3157.t1</name>
</gene>
<dbReference type="PANTHER" id="PTHR10359:SF18">
    <property type="entry name" value="ENDONUCLEASE III"/>
    <property type="match status" value="1"/>
</dbReference>
<dbReference type="GO" id="GO:0051539">
    <property type="term" value="F:4 iron, 4 sulfur cluster binding"/>
    <property type="evidence" value="ECO:0007669"/>
    <property type="project" value="UniProtKB-KW"/>
</dbReference>
<reference evidence="12" key="1">
    <citation type="journal article" date="2022" name="Proc. Natl. Acad. Sci. U.S.A.">
        <title>Life cycle and functional genomics of the unicellular red alga Galdieria for elucidating algal and plant evolution and industrial use.</title>
        <authorList>
            <person name="Hirooka S."/>
            <person name="Itabashi T."/>
            <person name="Ichinose T.M."/>
            <person name="Onuma R."/>
            <person name="Fujiwara T."/>
            <person name="Yamashita S."/>
            <person name="Jong L.W."/>
            <person name="Tomita R."/>
            <person name="Iwane A.H."/>
            <person name="Miyagishima S.Y."/>
        </authorList>
    </citation>
    <scope>NUCLEOTIDE SEQUENCE</scope>
    <source>
        <strain evidence="12">NBRC 102759</strain>
    </source>
</reference>
<dbReference type="SMART" id="SM00478">
    <property type="entry name" value="ENDO3c"/>
    <property type="match status" value="1"/>
</dbReference>
<feature type="region of interest" description="Disordered" evidence="10">
    <location>
        <begin position="241"/>
        <end position="263"/>
    </location>
</feature>
<keyword evidence="2" id="KW-0004">4Fe-4S</keyword>
<evidence type="ECO:0000256" key="6">
    <source>
        <dbReference type="ARBA" id="ARBA00023004"/>
    </source>
</evidence>
<dbReference type="GO" id="GO:0000703">
    <property type="term" value="F:oxidized pyrimidine nucleobase lesion DNA N-glycosylase activity"/>
    <property type="evidence" value="ECO:0007669"/>
    <property type="project" value="UniProtKB-ARBA"/>
</dbReference>
<dbReference type="InterPro" id="IPR003265">
    <property type="entry name" value="HhH-GPD_domain"/>
</dbReference>
<dbReference type="EMBL" id="BQMJ01000023">
    <property type="protein sequence ID" value="GJQ11366.1"/>
    <property type="molecule type" value="Genomic_DNA"/>
</dbReference>
<feature type="compositionally biased region" description="Basic residues" evidence="10">
    <location>
        <begin position="254"/>
        <end position="263"/>
    </location>
</feature>
<dbReference type="Gene3D" id="1.10.1670.10">
    <property type="entry name" value="Helix-hairpin-Helix base-excision DNA repair enzymes (C-terminal)"/>
    <property type="match status" value="1"/>
</dbReference>
<keyword evidence="6" id="KW-0408">Iron</keyword>
<evidence type="ECO:0000256" key="9">
    <source>
        <dbReference type="ARBA" id="ARBA00023295"/>
    </source>
</evidence>
<dbReference type="InterPro" id="IPR005759">
    <property type="entry name" value="Nth"/>
</dbReference>
<dbReference type="AlphaFoldDB" id="A0A9C7UQ74"/>
<feature type="domain" description="HhH-GPD" evidence="11">
    <location>
        <begin position="45"/>
        <end position="192"/>
    </location>
</feature>
<comment type="similarity">
    <text evidence="1">Belongs to the Nth/MutY family.</text>
</comment>
<evidence type="ECO:0000256" key="1">
    <source>
        <dbReference type="ARBA" id="ARBA00008343"/>
    </source>
</evidence>
<dbReference type="InterPro" id="IPR023170">
    <property type="entry name" value="HhH_base_excis_C"/>
</dbReference>
<organism evidence="12 13">
    <name type="scientific">Galdieria partita</name>
    <dbReference type="NCBI Taxonomy" id="83374"/>
    <lineage>
        <taxon>Eukaryota</taxon>
        <taxon>Rhodophyta</taxon>
        <taxon>Bangiophyceae</taxon>
        <taxon>Galdieriales</taxon>
        <taxon>Galdieriaceae</taxon>
        <taxon>Galdieria</taxon>
    </lineage>
</organism>
<evidence type="ECO:0000256" key="7">
    <source>
        <dbReference type="ARBA" id="ARBA00023014"/>
    </source>
</evidence>
<dbReference type="PROSITE" id="PS01155">
    <property type="entry name" value="ENDONUCLEASE_III_2"/>
    <property type="match status" value="1"/>
</dbReference>
<dbReference type="HAMAP" id="MF_00942">
    <property type="entry name" value="Nth"/>
    <property type="match status" value="1"/>
</dbReference>
<evidence type="ECO:0000256" key="4">
    <source>
        <dbReference type="ARBA" id="ARBA00022763"/>
    </source>
</evidence>
<dbReference type="InterPro" id="IPR004036">
    <property type="entry name" value="Endonuclease-III-like_CS2"/>
</dbReference>
<reference evidence="12" key="2">
    <citation type="submission" date="2022-01" db="EMBL/GenBank/DDBJ databases">
        <authorList>
            <person name="Hirooka S."/>
            <person name="Miyagishima S.Y."/>
        </authorList>
    </citation>
    <scope>NUCLEOTIDE SEQUENCE</scope>
    <source>
        <strain evidence="12">NBRC 102759</strain>
    </source>
</reference>
<dbReference type="PANTHER" id="PTHR10359">
    <property type="entry name" value="A/G-SPECIFIC ADENINE GLYCOSYLASE/ENDONUCLEASE III"/>
    <property type="match status" value="1"/>
</dbReference>
<evidence type="ECO:0000259" key="11">
    <source>
        <dbReference type="SMART" id="SM00478"/>
    </source>
</evidence>
<dbReference type="InterPro" id="IPR000445">
    <property type="entry name" value="HhH_motif"/>
</dbReference>
<dbReference type="Gene3D" id="1.10.340.30">
    <property type="entry name" value="Hypothetical protein, domain 2"/>
    <property type="match status" value="1"/>
</dbReference>
<protein>
    <recommendedName>
        <fullName evidence="11">HhH-GPD domain-containing protein</fullName>
    </recommendedName>
</protein>
<comment type="caution">
    <text evidence="12">The sequence shown here is derived from an EMBL/GenBank/DDBJ whole genome shotgun (WGS) entry which is preliminary data.</text>
</comment>
<dbReference type="SUPFAM" id="SSF48150">
    <property type="entry name" value="DNA-glycosylase"/>
    <property type="match status" value="1"/>
</dbReference>
<dbReference type="InterPro" id="IPR011257">
    <property type="entry name" value="DNA_glycosylase"/>
</dbReference>
<dbReference type="GO" id="GO:0006285">
    <property type="term" value="P:base-excision repair, AP site formation"/>
    <property type="evidence" value="ECO:0007669"/>
    <property type="project" value="TreeGrafter"/>
</dbReference>
<dbReference type="GO" id="GO:0003906">
    <property type="term" value="F:DNA-(apurinic or apyrimidinic site) endonuclease activity"/>
    <property type="evidence" value="ECO:0007669"/>
    <property type="project" value="InterPro"/>
</dbReference>
<accession>A0A9C7UQ74</accession>
<keyword evidence="8" id="KW-0234">DNA repair</keyword>
<dbReference type="Pfam" id="PF00633">
    <property type="entry name" value="HHH"/>
    <property type="match status" value="1"/>
</dbReference>
<sequence>MTSTNENILFEKATFIRKYLDILYPNIDCFLNHNNPFTLLVAVVLSAQTTDKVVNKVTPQLFKVASSPNDLLELPEAKLRKIIEPIGLATRKTKALKGLAEKLCYDFKGVVPQTFEELESLPGVGHKTASVVMSQAFGKPAFPVDTHIQRLACRWGFGNEKSVRTTEENLKYYFPQECWLKLHLQLIQYGRDYCPAQRHVSKDCVICSWKPGMEPSNILLRKQKQFVEDDVVSNKLEKKKIRTRSSEDTGTSKYHLRSNSSKR</sequence>
<keyword evidence="13" id="KW-1185">Reference proteome</keyword>
<evidence type="ECO:0000256" key="8">
    <source>
        <dbReference type="ARBA" id="ARBA00023204"/>
    </source>
</evidence>
<evidence type="ECO:0000256" key="5">
    <source>
        <dbReference type="ARBA" id="ARBA00022801"/>
    </source>
</evidence>
<keyword evidence="9" id="KW-0326">Glycosidase</keyword>
<dbReference type="GO" id="GO:0046872">
    <property type="term" value="F:metal ion binding"/>
    <property type="evidence" value="ECO:0007669"/>
    <property type="project" value="UniProtKB-KW"/>
</dbReference>
<dbReference type="OrthoDB" id="2099276at2759"/>
<keyword evidence="4" id="KW-0227">DNA damage</keyword>
<evidence type="ECO:0000256" key="10">
    <source>
        <dbReference type="SAM" id="MobiDB-lite"/>
    </source>
</evidence>
<dbReference type="Pfam" id="PF00730">
    <property type="entry name" value="HhH-GPD"/>
    <property type="match status" value="1"/>
</dbReference>
<keyword evidence="7" id="KW-0411">Iron-sulfur</keyword>
<keyword evidence="5" id="KW-0378">Hydrolase</keyword>
<dbReference type="FunFam" id="1.10.340.30:FF:000001">
    <property type="entry name" value="Endonuclease III"/>
    <property type="match status" value="1"/>
</dbReference>
<dbReference type="GO" id="GO:0003677">
    <property type="term" value="F:DNA binding"/>
    <property type="evidence" value="ECO:0007669"/>
    <property type="project" value="InterPro"/>
</dbReference>
<evidence type="ECO:0000256" key="2">
    <source>
        <dbReference type="ARBA" id="ARBA00022485"/>
    </source>
</evidence>
<proteinExistence type="inferred from homology"/>
<name>A0A9C7UQ74_9RHOD</name>
<evidence type="ECO:0000313" key="12">
    <source>
        <dbReference type="EMBL" id="GJQ11366.1"/>
    </source>
</evidence>
<evidence type="ECO:0000256" key="3">
    <source>
        <dbReference type="ARBA" id="ARBA00022723"/>
    </source>
</evidence>
<dbReference type="Proteomes" id="UP001061958">
    <property type="component" value="Unassembled WGS sequence"/>
</dbReference>
<keyword evidence="3" id="KW-0479">Metal-binding</keyword>
<evidence type="ECO:0000313" key="13">
    <source>
        <dbReference type="Proteomes" id="UP001061958"/>
    </source>
</evidence>